<keyword evidence="2" id="KW-1185">Reference proteome</keyword>
<dbReference type="EMBL" id="JOJR01000022">
    <property type="protein sequence ID" value="RCN50503.1"/>
    <property type="molecule type" value="Genomic_DNA"/>
</dbReference>
<proteinExistence type="predicted"/>
<accession>A0A368H1K6</accession>
<comment type="caution">
    <text evidence="1">The sequence shown here is derived from an EMBL/GenBank/DDBJ whole genome shotgun (WGS) entry which is preliminary data.</text>
</comment>
<evidence type="ECO:0000313" key="1">
    <source>
        <dbReference type="EMBL" id="RCN50503.1"/>
    </source>
</evidence>
<dbReference type="STRING" id="29170.A0A368H1K6"/>
<gene>
    <name evidence="1" type="ORF">ANCCAN_03357</name>
</gene>
<dbReference type="AlphaFoldDB" id="A0A368H1K6"/>
<sequence length="212" mass="24563">MKKKAAAEDESLGLEMTHHYHKKGHVSRRDAIRRAIQVHANQEAQATMESVPDHLQFFWDGSLFVHRLEPTLHVYYNRNTIQMAARNGLQVLVADGVHSFQLRQLRREGQLYTVHVVCKNGVEVPLLHAISSKKTQEVPRFWDNVRNSVQSFFSGVPYCYCARVRFPLGSSVEQEARRGRAQGLPARDRLVSRSGQWWETIKRLVFLPRRLH</sequence>
<protein>
    <submittedName>
        <fullName evidence="1">Uncharacterized protein</fullName>
    </submittedName>
</protein>
<organism evidence="1 2">
    <name type="scientific">Ancylostoma caninum</name>
    <name type="common">Dog hookworm</name>
    <dbReference type="NCBI Taxonomy" id="29170"/>
    <lineage>
        <taxon>Eukaryota</taxon>
        <taxon>Metazoa</taxon>
        <taxon>Ecdysozoa</taxon>
        <taxon>Nematoda</taxon>
        <taxon>Chromadorea</taxon>
        <taxon>Rhabditida</taxon>
        <taxon>Rhabditina</taxon>
        <taxon>Rhabditomorpha</taxon>
        <taxon>Strongyloidea</taxon>
        <taxon>Ancylostomatidae</taxon>
        <taxon>Ancylostomatinae</taxon>
        <taxon>Ancylostoma</taxon>
    </lineage>
</organism>
<name>A0A368H1K6_ANCCA</name>
<dbReference type="Proteomes" id="UP000252519">
    <property type="component" value="Unassembled WGS sequence"/>
</dbReference>
<evidence type="ECO:0000313" key="2">
    <source>
        <dbReference type="Proteomes" id="UP000252519"/>
    </source>
</evidence>
<dbReference type="OrthoDB" id="5839148at2759"/>
<reference evidence="1 2" key="1">
    <citation type="submission" date="2014-10" db="EMBL/GenBank/DDBJ databases">
        <title>Draft genome of the hookworm Ancylostoma caninum.</title>
        <authorList>
            <person name="Mitreva M."/>
        </authorList>
    </citation>
    <scope>NUCLEOTIDE SEQUENCE [LARGE SCALE GENOMIC DNA]</scope>
    <source>
        <strain evidence="1 2">Baltimore</strain>
    </source>
</reference>